<dbReference type="EMBL" id="JAJPPU010000002">
    <property type="protein sequence ID" value="MCD8473388.1"/>
    <property type="molecule type" value="Genomic_DNA"/>
</dbReference>
<dbReference type="Pfam" id="PF18932">
    <property type="entry name" value="DUF5681"/>
    <property type="match status" value="1"/>
</dbReference>
<dbReference type="EMBL" id="JDSQ01000029">
    <property type="protein sequence ID" value="EWS77162.1"/>
    <property type="molecule type" value="Genomic_DNA"/>
</dbReference>
<reference evidence="3 5" key="1">
    <citation type="journal article" date="2014" name="Genome Announc.">
        <title>Draft Genome Sequence of Xylella fastidiosa Pear Leaf Scorch Strain in Taiwan.</title>
        <authorList>
            <person name="Su C.C."/>
            <person name="Deng W.L."/>
            <person name="Jan F.J."/>
            <person name="Chang C.J."/>
            <person name="Huang H."/>
            <person name="Chen J."/>
        </authorList>
    </citation>
    <scope>NUCLEOTIDE SEQUENCE [LARGE SCALE GENOMIC DNA]</scope>
    <source>
        <strain evidence="3 5">PLS229</strain>
    </source>
</reference>
<feature type="region of interest" description="Disordered" evidence="1">
    <location>
        <begin position="1"/>
        <end position="21"/>
    </location>
</feature>
<evidence type="ECO:0000313" key="5">
    <source>
        <dbReference type="Proteomes" id="UP000020406"/>
    </source>
</evidence>
<dbReference type="RefSeq" id="WP_038272724.1">
    <property type="nucleotide sequence ID" value="NZ_CP053627.1"/>
</dbReference>
<evidence type="ECO:0000256" key="1">
    <source>
        <dbReference type="SAM" id="MobiDB-lite"/>
    </source>
</evidence>
<organism evidence="3 5">
    <name type="scientific">Xylella taiwanensis</name>
    <dbReference type="NCBI Taxonomy" id="1444770"/>
    <lineage>
        <taxon>Bacteria</taxon>
        <taxon>Pseudomonadati</taxon>
        <taxon>Pseudomonadota</taxon>
        <taxon>Gammaproteobacteria</taxon>
        <taxon>Lysobacterales</taxon>
        <taxon>Lysobacteraceae</taxon>
        <taxon>Xylella</taxon>
    </lineage>
</organism>
<feature type="compositionally biased region" description="Polar residues" evidence="1">
    <location>
        <begin position="7"/>
        <end position="18"/>
    </location>
</feature>
<dbReference type="OrthoDB" id="4774002at2"/>
<dbReference type="GeneID" id="68900281"/>
<feature type="domain" description="DUF5681" evidence="2">
    <location>
        <begin position="3"/>
        <end position="26"/>
    </location>
</feature>
<dbReference type="Proteomes" id="UP001430701">
    <property type="component" value="Unassembled WGS sequence"/>
</dbReference>
<accession>Z9JHD8</accession>
<dbReference type="KEGG" id="xtw:AB672_03195"/>
<dbReference type="PATRIC" id="fig|1444770.3.peg.2911"/>
<keyword evidence="6" id="KW-1185">Reference proteome</keyword>
<evidence type="ECO:0000313" key="6">
    <source>
        <dbReference type="Proteomes" id="UP001430701"/>
    </source>
</evidence>
<name>Z9JHD8_9GAMM</name>
<dbReference type="Proteomes" id="UP000020406">
    <property type="component" value="Unassembled WGS sequence"/>
</dbReference>
<reference evidence="4" key="2">
    <citation type="submission" date="2021-11" db="EMBL/GenBank/DDBJ databases">
        <title>Genome sequence of Xylella taiwanensis PLS432.</title>
        <authorList>
            <person name="Weng L.-W."/>
            <person name="Su C.-C."/>
            <person name="Tsai C.-W."/>
            <person name="Kuo C.-H."/>
        </authorList>
    </citation>
    <scope>NUCLEOTIDE SEQUENCE</scope>
    <source>
        <strain evidence="4">PLS432</strain>
    </source>
</reference>
<evidence type="ECO:0000313" key="4">
    <source>
        <dbReference type="EMBL" id="MCD8473388.1"/>
    </source>
</evidence>
<gene>
    <name evidence="3" type="ORF">AF72_12320</name>
    <name evidence="4" type="ORF">LPH55_07960</name>
</gene>
<protein>
    <submittedName>
        <fullName evidence="4">DUF5681 domain-containing protein</fullName>
    </submittedName>
</protein>
<dbReference type="AlphaFoldDB" id="Z9JHD8"/>
<comment type="caution">
    <text evidence="3">The sequence shown here is derived from an EMBL/GenBank/DDBJ whole genome shotgun (WGS) entry which is preliminary data.</text>
</comment>
<evidence type="ECO:0000259" key="2">
    <source>
        <dbReference type="Pfam" id="PF18932"/>
    </source>
</evidence>
<dbReference type="InterPro" id="IPR043736">
    <property type="entry name" value="DUF5681"/>
</dbReference>
<sequence>MAWKKGQSGNPSGRTVGSKNKHTAAMKHAFLEAFDMLGGVPALVAWGEKSKTEFYKLAARLIPTETHVTGALHV</sequence>
<dbReference type="STRING" id="1444770.AF72_12320"/>
<proteinExistence type="predicted"/>
<evidence type="ECO:0000313" key="3">
    <source>
        <dbReference type="EMBL" id="EWS77162.1"/>
    </source>
</evidence>